<dbReference type="eggNOG" id="ENOG5032Z1D">
    <property type="taxonomic scope" value="Bacteria"/>
</dbReference>
<evidence type="ECO:0000259" key="3">
    <source>
        <dbReference type="Pfam" id="PF13568"/>
    </source>
</evidence>
<evidence type="ECO:0000256" key="1">
    <source>
        <dbReference type="SAM" id="MobiDB-lite"/>
    </source>
</evidence>
<dbReference type="HOGENOM" id="CLU_899405_0_0_10"/>
<reference evidence="4 5" key="1">
    <citation type="journal article" date="2012" name="J. Bacteriol.">
        <title>Genome Sequence of Fibrella aestuarina BUZ 2T, a Filamentous Marine Bacterium.</title>
        <authorList>
            <person name="Filippini M."/>
            <person name="Qi W."/>
            <person name="Blom J."/>
            <person name="Goesmann A."/>
            <person name="Smits T.H."/>
            <person name="Bagheri H.C."/>
        </authorList>
    </citation>
    <scope>NUCLEOTIDE SEQUENCE [LARGE SCALE GENOMIC DNA]</scope>
    <source>
        <strain evidence="5">BUZ 2T</strain>
    </source>
</reference>
<dbReference type="STRING" id="1166018.FAES_2950"/>
<proteinExistence type="predicted"/>
<feature type="compositionally biased region" description="Polar residues" evidence="1">
    <location>
        <begin position="59"/>
        <end position="73"/>
    </location>
</feature>
<organism evidence="4 5">
    <name type="scientific">Fibrella aestuarina BUZ 2</name>
    <dbReference type="NCBI Taxonomy" id="1166018"/>
    <lineage>
        <taxon>Bacteria</taxon>
        <taxon>Pseudomonadati</taxon>
        <taxon>Bacteroidota</taxon>
        <taxon>Cytophagia</taxon>
        <taxon>Cytophagales</taxon>
        <taxon>Spirosomataceae</taxon>
        <taxon>Fibrella</taxon>
    </lineage>
</organism>
<gene>
    <name evidence="4" type="ORF">FAES_2950</name>
</gene>
<dbReference type="OrthoDB" id="961693at2"/>
<dbReference type="KEGG" id="fae:FAES_2950"/>
<protein>
    <recommendedName>
        <fullName evidence="3">Outer membrane protein beta-barrel domain-containing protein</fullName>
    </recommendedName>
</protein>
<sequence>MRSLLTLLLLCCLSVSIGVAQQRSTTKKPGTTTRKPTTTTRKPVTTRPAPVTQPAAVEVTSSQPASLTFPSTEPDTEPMDPVKKQQMYDELHGVKAKTTEPQGKEAKGKTAKESRRAKAEDTGRMPSSSASRSAGEGSEAGSYIGVRVGGNYTTYLESLPITATIYGFHAGIVGQFGRGTVAFQPEINFVQDYVTLESAGLKLKSTESAIVVPLLAKFQFGQQGSTRFFVNVGPYGAYAINDNSEGIINYGGALGLGVGIPTGSGKLTIEARGYYGLGSTAQGSEFGNVPGKPVQAQLSVGYLFPLGGR</sequence>
<feature type="region of interest" description="Disordered" evidence="1">
    <location>
        <begin position="21"/>
        <end position="81"/>
    </location>
</feature>
<dbReference type="AlphaFoldDB" id="I0KA06"/>
<feature type="compositionally biased region" description="Basic and acidic residues" evidence="1">
    <location>
        <begin position="102"/>
        <end position="123"/>
    </location>
</feature>
<keyword evidence="2" id="KW-0732">Signal</keyword>
<dbReference type="EMBL" id="HE796683">
    <property type="protein sequence ID" value="CCH00959.1"/>
    <property type="molecule type" value="Genomic_DNA"/>
</dbReference>
<accession>I0KA06</accession>
<dbReference type="RefSeq" id="WP_015332058.1">
    <property type="nucleotide sequence ID" value="NC_020054.1"/>
</dbReference>
<name>I0KA06_9BACT</name>
<evidence type="ECO:0000313" key="5">
    <source>
        <dbReference type="Proteomes" id="UP000011058"/>
    </source>
</evidence>
<evidence type="ECO:0000256" key="2">
    <source>
        <dbReference type="SAM" id="SignalP"/>
    </source>
</evidence>
<feature type="compositionally biased region" description="Low complexity" evidence="1">
    <location>
        <begin position="23"/>
        <end position="48"/>
    </location>
</feature>
<dbReference type="Proteomes" id="UP000011058">
    <property type="component" value="Chromosome"/>
</dbReference>
<evidence type="ECO:0000313" key="4">
    <source>
        <dbReference type="EMBL" id="CCH00959.1"/>
    </source>
</evidence>
<dbReference type="InterPro" id="IPR025665">
    <property type="entry name" value="Beta-barrel_OMP_2"/>
</dbReference>
<feature type="region of interest" description="Disordered" evidence="1">
    <location>
        <begin position="94"/>
        <end position="140"/>
    </location>
</feature>
<dbReference type="Pfam" id="PF13568">
    <property type="entry name" value="OMP_b-brl_2"/>
    <property type="match status" value="1"/>
</dbReference>
<feature type="domain" description="Outer membrane protein beta-barrel" evidence="3">
    <location>
        <begin position="143"/>
        <end position="280"/>
    </location>
</feature>
<dbReference type="PATRIC" id="fig|1166018.3.peg.4719"/>
<feature type="compositionally biased region" description="Low complexity" evidence="1">
    <location>
        <begin position="127"/>
        <end position="140"/>
    </location>
</feature>
<feature type="signal peptide" evidence="2">
    <location>
        <begin position="1"/>
        <end position="20"/>
    </location>
</feature>
<feature type="chain" id="PRO_5003630373" description="Outer membrane protein beta-barrel domain-containing protein" evidence="2">
    <location>
        <begin position="21"/>
        <end position="309"/>
    </location>
</feature>
<keyword evidence="5" id="KW-1185">Reference proteome</keyword>